<proteinExistence type="predicted"/>
<name>A0A2V5HDI9_ASPV1</name>
<sequence>MLDAAVWLLLVLLLTALIFAILGMLVGFLCALTTITTKLFVYAGTDLWESLENYCDRANRPRLLALVSLVAKVQIPDSERALRLDYLQKKKALMAEASALVQRHARLAEQTDEARQTPKDSGPHSTHDQSMQRNQLTRESHTVSVQLRKNWQKIKALSDEYPVKGAWIRADLRMSKKLESHGKEAQACRLRGGCCRLADCDCCGNPRAWKGVVSEDWPEIYMYAHCTRECGCCRRRERSLFGGDDNDSDLSMKVELIESP</sequence>
<dbReference type="OMA" id="VKGAWIR"/>
<dbReference type="EMBL" id="KZ825110">
    <property type="protein sequence ID" value="PYI22415.1"/>
    <property type="molecule type" value="Genomic_DNA"/>
</dbReference>
<evidence type="ECO:0000313" key="3">
    <source>
        <dbReference type="Proteomes" id="UP000249829"/>
    </source>
</evidence>
<feature type="compositionally biased region" description="Basic and acidic residues" evidence="1">
    <location>
        <begin position="109"/>
        <end position="127"/>
    </location>
</feature>
<dbReference type="AlphaFoldDB" id="A0A2V5HDI9"/>
<evidence type="ECO:0000313" key="2">
    <source>
        <dbReference type="EMBL" id="PYI22415.1"/>
    </source>
</evidence>
<dbReference type="STRING" id="1450538.A0A2V5HDI9"/>
<organism evidence="2 3">
    <name type="scientific">Aspergillus violaceofuscus (strain CBS 115571)</name>
    <dbReference type="NCBI Taxonomy" id="1450538"/>
    <lineage>
        <taxon>Eukaryota</taxon>
        <taxon>Fungi</taxon>
        <taxon>Dikarya</taxon>
        <taxon>Ascomycota</taxon>
        <taxon>Pezizomycotina</taxon>
        <taxon>Eurotiomycetes</taxon>
        <taxon>Eurotiomycetidae</taxon>
        <taxon>Eurotiales</taxon>
        <taxon>Aspergillaceae</taxon>
        <taxon>Aspergillus</taxon>
    </lineage>
</organism>
<protein>
    <submittedName>
        <fullName evidence="2">Uncharacterized protein</fullName>
    </submittedName>
</protein>
<keyword evidence="3" id="KW-1185">Reference proteome</keyword>
<reference evidence="2 3" key="1">
    <citation type="submission" date="2018-02" db="EMBL/GenBank/DDBJ databases">
        <title>The genomes of Aspergillus section Nigri reveals drivers in fungal speciation.</title>
        <authorList>
            <consortium name="DOE Joint Genome Institute"/>
            <person name="Vesth T.C."/>
            <person name="Nybo J."/>
            <person name="Theobald S."/>
            <person name="Brandl J."/>
            <person name="Frisvad J.C."/>
            <person name="Nielsen K.F."/>
            <person name="Lyhne E.K."/>
            <person name="Kogle M.E."/>
            <person name="Kuo A."/>
            <person name="Riley R."/>
            <person name="Clum A."/>
            <person name="Nolan M."/>
            <person name="Lipzen A."/>
            <person name="Salamov A."/>
            <person name="Henrissat B."/>
            <person name="Wiebenga A."/>
            <person name="De vries R.P."/>
            <person name="Grigoriev I.V."/>
            <person name="Mortensen U.H."/>
            <person name="Andersen M.R."/>
            <person name="Baker S.E."/>
        </authorList>
    </citation>
    <scope>NUCLEOTIDE SEQUENCE [LARGE SCALE GENOMIC DNA]</scope>
    <source>
        <strain evidence="2 3">CBS 115571</strain>
    </source>
</reference>
<gene>
    <name evidence="2" type="ORF">BO99DRAFT_429734</name>
</gene>
<accession>A0A2V5HDI9</accession>
<dbReference type="Proteomes" id="UP000249829">
    <property type="component" value="Unassembled WGS sequence"/>
</dbReference>
<evidence type="ECO:0000256" key="1">
    <source>
        <dbReference type="SAM" id="MobiDB-lite"/>
    </source>
</evidence>
<feature type="region of interest" description="Disordered" evidence="1">
    <location>
        <begin position="109"/>
        <end position="143"/>
    </location>
</feature>